<dbReference type="RefSeq" id="WP_155176631.1">
    <property type="nucleotide sequence ID" value="NZ_WNAK01000016.1"/>
</dbReference>
<dbReference type="Proteomes" id="UP000446657">
    <property type="component" value="Unassembled WGS sequence"/>
</dbReference>
<accession>A0A844KMX6</accession>
<organism evidence="1 2">
    <name type="scientific">Roseburia faecis</name>
    <dbReference type="NCBI Taxonomy" id="301302"/>
    <lineage>
        <taxon>Bacteria</taxon>
        <taxon>Bacillati</taxon>
        <taxon>Bacillota</taxon>
        <taxon>Clostridia</taxon>
        <taxon>Lachnospirales</taxon>
        <taxon>Lachnospiraceae</taxon>
        <taxon>Roseburia</taxon>
    </lineage>
</organism>
<evidence type="ECO:0000313" key="1">
    <source>
        <dbReference type="EMBL" id="MTR81827.1"/>
    </source>
</evidence>
<protein>
    <submittedName>
        <fullName evidence="1">Uncharacterized protein</fullName>
    </submittedName>
</protein>
<name>A0A844KMX6_9FIRM</name>
<reference evidence="1 2" key="1">
    <citation type="journal article" date="2019" name="Nat. Med.">
        <title>A library of human gut bacterial isolates paired with longitudinal multiomics data enables mechanistic microbiome research.</title>
        <authorList>
            <person name="Poyet M."/>
            <person name="Groussin M."/>
            <person name="Gibbons S.M."/>
            <person name="Avila-Pacheco J."/>
            <person name="Jiang X."/>
            <person name="Kearney S.M."/>
            <person name="Perrotta A.R."/>
            <person name="Berdy B."/>
            <person name="Zhao S."/>
            <person name="Lieberman T.D."/>
            <person name="Swanson P.K."/>
            <person name="Smith M."/>
            <person name="Roesemann S."/>
            <person name="Alexander J.E."/>
            <person name="Rich S.A."/>
            <person name="Livny J."/>
            <person name="Vlamakis H."/>
            <person name="Clish C."/>
            <person name="Bullock K."/>
            <person name="Deik A."/>
            <person name="Scott J."/>
            <person name="Pierce K.A."/>
            <person name="Xavier R.J."/>
            <person name="Alm E.J."/>
        </authorList>
    </citation>
    <scope>NUCLEOTIDE SEQUENCE [LARGE SCALE GENOMIC DNA]</scope>
    <source>
        <strain evidence="1 2">BIOML-A1</strain>
    </source>
</reference>
<comment type="caution">
    <text evidence="1">The sequence shown here is derived from an EMBL/GenBank/DDBJ whole genome shotgun (WGS) entry which is preliminary data.</text>
</comment>
<dbReference type="AlphaFoldDB" id="A0A844KMX6"/>
<evidence type="ECO:0000313" key="2">
    <source>
        <dbReference type="Proteomes" id="UP000446657"/>
    </source>
</evidence>
<proteinExistence type="predicted"/>
<dbReference type="EMBL" id="WNAL01000016">
    <property type="protein sequence ID" value="MTR81827.1"/>
    <property type="molecule type" value="Genomic_DNA"/>
</dbReference>
<sequence>MKKWIKVDNGRVTQVIKFDDGSKMELPLDNNGNLKWFDDSKFVKKPK</sequence>
<gene>
    <name evidence="1" type="ORF">GMD30_08980</name>
</gene>